<dbReference type="PANTHER" id="PTHR22777:SF4">
    <property type="entry name" value="UPF0053 PROTEIN SLL1254"/>
    <property type="match status" value="1"/>
</dbReference>
<keyword evidence="5 7" id="KW-0129">CBS domain</keyword>
<evidence type="ECO:0000256" key="3">
    <source>
        <dbReference type="ARBA" id="ARBA00022737"/>
    </source>
</evidence>
<organism evidence="12 13">
    <name type="scientific">Aidingimonas halophila</name>
    <dbReference type="NCBI Taxonomy" id="574349"/>
    <lineage>
        <taxon>Bacteria</taxon>
        <taxon>Pseudomonadati</taxon>
        <taxon>Pseudomonadota</taxon>
        <taxon>Gammaproteobacteria</taxon>
        <taxon>Oceanospirillales</taxon>
        <taxon>Halomonadaceae</taxon>
        <taxon>Aidingimonas</taxon>
    </lineage>
</organism>
<dbReference type="STRING" id="574349.SAMN05443545_104207"/>
<evidence type="ECO:0000256" key="6">
    <source>
        <dbReference type="ARBA" id="ARBA00023136"/>
    </source>
</evidence>
<evidence type="ECO:0000256" key="9">
    <source>
        <dbReference type="SAM" id="Phobius"/>
    </source>
</evidence>
<dbReference type="EMBL" id="FNNI01000004">
    <property type="protein sequence ID" value="SDX19052.1"/>
    <property type="molecule type" value="Genomic_DNA"/>
</dbReference>
<feature type="domain" description="CNNM transmembrane" evidence="11">
    <location>
        <begin position="1"/>
        <end position="178"/>
    </location>
</feature>
<dbReference type="OrthoDB" id="9798188at2"/>
<dbReference type="Proteomes" id="UP000198500">
    <property type="component" value="Unassembled WGS sequence"/>
</dbReference>
<keyword evidence="2 8" id="KW-0812">Transmembrane</keyword>
<feature type="domain" description="CBS" evidence="10">
    <location>
        <begin position="257"/>
        <end position="315"/>
    </location>
</feature>
<dbReference type="Gene3D" id="3.10.580.10">
    <property type="entry name" value="CBS-domain"/>
    <property type="match status" value="1"/>
</dbReference>
<accession>A0A1H2ZNE6</accession>
<proteinExistence type="predicted"/>
<dbReference type="AlphaFoldDB" id="A0A1H2ZNE6"/>
<evidence type="ECO:0000256" key="1">
    <source>
        <dbReference type="ARBA" id="ARBA00004141"/>
    </source>
</evidence>
<evidence type="ECO:0000256" key="2">
    <source>
        <dbReference type="ARBA" id="ARBA00022692"/>
    </source>
</evidence>
<feature type="transmembrane region" description="Helical" evidence="9">
    <location>
        <begin position="87"/>
        <end position="107"/>
    </location>
</feature>
<dbReference type="GO" id="GO:0005886">
    <property type="term" value="C:plasma membrane"/>
    <property type="evidence" value="ECO:0007669"/>
    <property type="project" value="TreeGrafter"/>
</dbReference>
<comment type="subcellular location">
    <subcellularLocation>
        <location evidence="1">Membrane</location>
        <topology evidence="1">Multi-pass membrane protein</topology>
    </subcellularLocation>
</comment>
<protein>
    <submittedName>
        <fullName evidence="12">Hemolysin, contains CBS domains</fullName>
    </submittedName>
</protein>
<dbReference type="PROSITE" id="PS51846">
    <property type="entry name" value="CNNM"/>
    <property type="match status" value="1"/>
</dbReference>
<gene>
    <name evidence="12" type="ORF">SAMN05443545_104207</name>
</gene>
<evidence type="ECO:0000256" key="7">
    <source>
        <dbReference type="PROSITE-ProRule" id="PRU00703"/>
    </source>
</evidence>
<evidence type="ECO:0000313" key="12">
    <source>
        <dbReference type="EMBL" id="SDX19052.1"/>
    </source>
</evidence>
<dbReference type="InterPro" id="IPR044751">
    <property type="entry name" value="Ion_transp-like_CBS"/>
</dbReference>
<keyword evidence="4 8" id="KW-1133">Transmembrane helix</keyword>
<evidence type="ECO:0000256" key="4">
    <source>
        <dbReference type="ARBA" id="ARBA00022989"/>
    </source>
</evidence>
<dbReference type="InterPro" id="IPR002550">
    <property type="entry name" value="CNNM"/>
</dbReference>
<dbReference type="InterPro" id="IPR046342">
    <property type="entry name" value="CBS_dom_sf"/>
</dbReference>
<keyword evidence="6 8" id="KW-0472">Membrane</keyword>
<dbReference type="InterPro" id="IPR000644">
    <property type="entry name" value="CBS_dom"/>
</dbReference>
<evidence type="ECO:0000256" key="8">
    <source>
        <dbReference type="PROSITE-ProRule" id="PRU01193"/>
    </source>
</evidence>
<dbReference type="SUPFAM" id="SSF54631">
    <property type="entry name" value="CBS-domain pair"/>
    <property type="match status" value="1"/>
</dbReference>
<evidence type="ECO:0000256" key="5">
    <source>
        <dbReference type="ARBA" id="ARBA00023122"/>
    </source>
</evidence>
<keyword evidence="13" id="KW-1185">Reference proteome</keyword>
<evidence type="ECO:0000313" key="13">
    <source>
        <dbReference type="Proteomes" id="UP000198500"/>
    </source>
</evidence>
<sequence length="339" mass="37704">MLLLVTFATLSIGASFICSLLEAALLSLTPSFIAHQRDTRPKLHDKLSGLKRNIDQPLAAILTLNTIAHTVGATGVGAQVTVVFGEAYLGIASALMTLMILVLSEIIPKTIGATYWRQLAPMLAPTLNVMVITLRPFIWLSERITNRIGGDAYNVDMRGEIKALAQIGHEEKALDGDETRVITNILNLHDIQVRNVMTPRTVCVTLNPQMTVAEFDKEHGHTPFTRFPVMDGGEQAQGYVHKADTYHADDDTKLKTLMHPIDSVNGEDSVEKIFTMMLNTRQHLCVVYDDLGTWLGLVTMEDVIETILGQDIVDETDNVSNLRKYAKQRWTKRLRKLGE</sequence>
<dbReference type="RefSeq" id="WP_092569224.1">
    <property type="nucleotide sequence ID" value="NZ_BMXH01000001.1"/>
</dbReference>
<feature type="transmembrane region" description="Helical" evidence="9">
    <location>
        <begin position="119"/>
        <end position="139"/>
    </location>
</feature>
<dbReference type="CDD" id="cd04590">
    <property type="entry name" value="CBS_pair_CorC_HlyC_assoc"/>
    <property type="match status" value="1"/>
</dbReference>
<dbReference type="PROSITE" id="PS51371">
    <property type="entry name" value="CBS"/>
    <property type="match status" value="1"/>
</dbReference>
<name>A0A1H2ZNE6_9GAMM</name>
<evidence type="ECO:0000259" key="11">
    <source>
        <dbReference type="PROSITE" id="PS51846"/>
    </source>
</evidence>
<evidence type="ECO:0000259" key="10">
    <source>
        <dbReference type="PROSITE" id="PS51371"/>
    </source>
</evidence>
<dbReference type="PANTHER" id="PTHR22777">
    <property type="entry name" value="HEMOLYSIN-RELATED"/>
    <property type="match status" value="1"/>
</dbReference>
<reference evidence="12 13" key="1">
    <citation type="submission" date="2016-10" db="EMBL/GenBank/DDBJ databases">
        <authorList>
            <person name="de Groot N.N."/>
        </authorList>
    </citation>
    <scope>NUCLEOTIDE SEQUENCE [LARGE SCALE GENOMIC DNA]</scope>
    <source>
        <strain evidence="12 13">DSM 19219</strain>
    </source>
</reference>
<dbReference type="Pfam" id="PF00571">
    <property type="entry name" value="CBS"/>
    <property type="match status" value="1"/>
</dbReference>
<keyword evidence="3" id="KW-0677">Repeat</keyword>
<dbReference type="Pfam" id="PF01595">
    <property type="entry name" value="CNNM"/>
    <property type="match status" value="1"/>
</dbReference>